<dbReference type="RefSeq" id="WP_009600650.1">
    <property type="nucleotide sequence ID" value="NZ_AEIU01000059.1"/>
</dbReference>
<evidence type="ECO:0000256" key="1">
    <source>
        <dbReference type="ARBA" id="ARBA00009437"/>
    </source>
</evidence>
<dbReference type="PANTHER" id="PTHR30537">
    <property type="entry name" value="HTH-TYPE TRANSCRIPTIONAL REGULATOR"/>
    <property type="match status" value="1"/>
</dbReference>
<comment type="similarity">
    <text evidence="1">Belongs to the LysR transcriptional regulatory family.</text>
</comment>
<dbReference type="GO" id="GO:0003700">
    <property type="term" value="F:DNA-binding transcription factor activity"/>
    <property type="evidence" value="ECO:0007669"/>
    <property type="project" value="InterPro"/>
</dbReference>
<dbReference type="SUPFAM" id="SSF46785">
    <property type="entry name" value="Winged helix' DNA-binding domain"/>
    <property type="match status" value="1"/>
</dbReference>
<evidence type="ECO:0000256" key="4">
    <source>
        <dbReference type="ARBA" id="ARBA00023163"/>
    </source>
</evidence>
<dbReference type="Gene3D" id="1.10.10.10">
    <property type="entry name" value="Winged helix-like DNA-binding domain superfamily/Winged helix DNA-binding domain"/>
    <property type="match status" value="1"/>
</dbReference>
<dbReference type="GO" id="GO:0006351">
    <property type="term" value="P:DNA-templated transcription"/>
    <property type="evidence" value="ECO:0007669"/>
    <property type="project" value="TreeGrafter"/>
</dbReference>
<accession>E3BI19</accession>
<feature type="domain" description="HTH lysR-type" evidence="5">
    <location>
        <begin position="1"/>
        <end position="61"/>
    </location>
</feature>
<dbReference type="STRING" id="796620.VIBC2010_18744"/>
<name>E3BI19_9VIBR</name>
<evidence type="ECO:0000256" key="3">
    <source>
        <dbReference type="ARBA" id="ARBA00023125"/>
    </source>
</evidence>
<protein>
    <submittedName>
        <fullName evidence="6">Transcriptional regulator</fullName>
    </submittedName>
</protein>
<dbReference type="PANTHER" id="PTHR30537:SF14">
    <property type="entry name" value="TRANSCRIPTIONAL REGULATOR LYSR FAMILY"/>
    <property type="match status" value="1"/>
</dbReference>
<dbReference type="Gene3D" id="3.40.190.290">
    <property type="match status" value="1"/>
</dbReference>
<dbReference type="AlphaFoldDB" id="E3BI19"/>
<keyword evidence="7" id="KW-1185">Reference proteome</keyword>
<evidence type="ECO:0000259" key="5">
    <source>
        <dbReference type="PROSITE" id="PS50931"/>
    </source>
</evidence>
<dbReference type="InterPro" id="IPR005119">
    <property type="entry name" value="LysR_subst-bd"/>
</dbReference>
<dbReference type="EMBL" id="AEIU01000059">
    <property type="protein sequence ID" value="EFP97458.1"/>
    <property type="molecule type" value="Genomic_DNA"/>
</dbReference>
<dbReference type="OrthoDB" id="9786526at2"/>
<dbReference type="PROSITE" id="PS50931">
    <property type="entry name" value="HTH_LYSR"/>
    <property type="match status" value="1"/>
</dbReference>
<gene>
    <name evidence="6" type="ORF">VIBC2010_18744</name>
</gene>
<proteinExistence type="inferred from homology"/>
<evidence type="ECO:0000313" key="6">
    <source>
        <dbReference type="EMBL" id="EFP97458.1"/>
    </source>
</evidence>
<dbReference type="eggNOG" id="COG0583">
    <property type="taxonomic scope" value="Bacteria"/>
</dbReference>
<dbReference type="Pfam" id="PF00126">
    <property type="entry name" value="HTH_1"/>
    <property type="match status" value="1"/>
</dbReference>
<dbReference type="CDD" id="cd08422">
    <property type="entry name" value="PBP2_CrgA_like"/>
    <property type="match status" value="1"/>
</dbReference>
<dbReference type="InterPro" id="IPR036388">
    <property type="entry name" value="WH-like_DNA-bd_sf"/>
</dbReference>
<sequence length="309" mass="34207">MLSKKAVNMVIFAALVKHQSFSRAAASLGVSVSHISKTLAGLEQSLGVKLIERSTRNFTPTQAGLQFYESCTELVKAVEKGYTEIESMRDEVSGVFRLACMPNAGTALLIPALNDLKKQYPALEVEIVLTLDHSLDLLEEGIDLWITAGRSTSIDQGYVAQRLADNKLIVVASPDYLIRNKVPSHPNDLKDLNCLIYEKGNEIFDTWPFSKGGQSVNVNVKGNFMINSANALCDAAESGWGISLVPTFLIDDQFKDRKLIQVLSDWHVALDLPFYGIYPSRRYLPNKTKVVVEFIKEVLVKACNPDRLG</sequence>
<comment type="caution">
    <text evidence="6">The sequence shown here is derived from an EMBL/GenBank/DDBJ whole genome shotgun (WGS) entry which is preliminary data.</text>
</comment>
<dbReference type="FunFam" id="1.10.10.10:FF:000001">
    <property type="entry name" value="LysR family transcriptional regulator"/>
    <property type="match status" value="1"/>
</dbReference>
<keyword evidence="4" id="KW-0804">Transcription</keyword>
<reference evidence="6 7" key="1">
    <citation type="journal article" date="2012" name="Int. J. Syst. Evol. Microbiol.">
        <title>Vibrio caribbeanicus sp. nov., isolated from the marine sponge Scleritoderma cyanea.</title>
        <authorList>
            <person name="Hoffmann M."/>
            <person name="Monday S.R."/>
            <person name="Allard M.W."/>
            <person name="Strain E.A."/>
            <person name="Whittaker P."/>
            <person name="Naum M."/>
            <person name="McCarthy P.J."/>
            <person name="Lopez J.V."/>
            <person name="Fischer M."/>
            <person name="Brown E.W."/>
        </authorList>
    </citation>
    <scope>NUCLEOTIDE SEQUENCE [LARGE SCALE GENOMIC DNA]</scope>
    <source>
        <strain evidence="6 7">ATCC BAA-2122</strain>
    </source>
</reference>
<dbReference type="GO" id="GO:0043565">
    <property type="term" value="F:sequence-specific DNA binding"/>
    <property type="evidence" value="ECO:0007669"/>
    <property type="project" value="TreeGrafter"/>
</dbReference>
<evidence type="ECO:0000256" key="2">
    <source>
        <dbReference type="ARBA" id="ARBA00023015"/>
    </source>
</evidence>
<dbReference type="InterPro" id="IPR058163">
    <property type="entry name" value="LysR-type_TF_proteobact-type"/>
</dbReference>
<dbReference type="Pfam" id="PF03466">
    <property type="entry name" value="LysR_substrate"/>
    <property type="match status" value="1"/>
</dbReference>
<keyword evidence="2" id="KW-0805">Transcription regulation</keyword>
<dbReference type="InterPro" id="IPR000847">
    <property type="entry name" value="LysR_HTH_N"/>
</dbReference>
<dbReference type="Proteomes" id="UP000002943">
    <property type="component" value="Unassembled WGS sequence"/>
</dbReference>
<evidence type="ECO:0000313" key="7">
    <source>
        <dbReference type="Proteomes" id="UP000002943"/>
    </source>
</evidence>
<dbReference type="SUPFAM" id="SSF53850">
    <property type="entry name" value="Periplasmic binding protein-like II"/>
    <property type="match status" value="1"/>
</dbReference>
<organism evidence="6 7">
    <name type="scientific">Vibrio caribbeanicus ATCC BAA-2122</name>
    <dbReference type="NCBI Taxonomy" id="796620"/>
    <lineage>
        <taxon>Bacteria</taxon>
        <taxon>Pseudomonadati</taxon>
        <taxon>Pseudomonadota</taxon>
        <taxon>Gammaproteobacteria</taxon>
        <taxon>Vibrionales</taxon>
        <taxon>Vibrionaceae</taxon>
        <taxon>Vibrio</taxon>
    </lineage>
</organism>
<keyword evidence="3" id="KW-0238">DNA-binding</keyword>
<dbReference type="InterPro" id="IPR036390">
    <property type="entry name" value="WH_DNA-bd_sf"/>
</dbReference>